<dbReference type="GO" id="GO:0070006">
    <property type="term" value="F:metalloaminopeptidase activity"/>
    <property type="evidence" value="ECO:0007669"/>
    <property type="project" value="TreeGrafter"/>
</dbReference>
<dbReference type="GO" id="GO:0006508">
    <property type="term" value="P:proteolysis"/>
    <property type="evidence" value="ECO:0007669"/>
    <property type="project" value="UniProtKB-KW"/>
</dbReference>
<name>K6XIB2_9ALTE</name>
<feature type="domain" description="Peptidase M1 membrane alanine aminopeptidase" evidence="12">
    <location>
        <begin position="283"/>
        <end position="433"/>
    </location>
</feature>
<evidence type="ECO:0000313" key="15">
    <source>
        <dbReference type="Proteomes" id="UP000006327"/>
    </source>
</evidence>
<dbReference type="InterPro" id="IPR014782">
    <property type="entry name" value="Peptidase_M1_dom"/>
</dbReference>
<dbReference type="InterPro" id="IPR045357">
    <property type="entry name" value="Aminopeptidase_N-like_N"/>
</dbReference>
<comment type="catalytic activity">
    <reaction evidence="1">
        <text>Release of an N-terminal amino acid, Xaa-|-Yaa- from a peptide, amide or arylamide. Xaa is preferably Ala, but may be most amino acids including Pro (slow action). When a terminal hydrophobic residue is followed by a prolyl residue, the two may be released as an intact Xaa-Pro dipeptide.</text>
        <dbReference type="EC" id="3.4.11.2"/>
    </reaction>
</comment>
<dbReference type="SUPFAM" id="SSF55486">
    <property type="entry name" value="Metalloproteases ('zincins'), catalytic domain"/>
    <property type="match status" value="1"/>
</dbReference>
<evidence type="ECO:0000256" key="1">
    <source>
        <dbReference type="ARBA" id="ARBA00000098"/>
    </source>
</evidence>
<dbReference type="PANTHER" id="PTHR11533">
    <property type="entry name" value="PROTEASE M1 ZINC METALLOPROTEASE"/>
    <property type="match status" value="1"/>
</dbReference>
<dbReference type="GO" id="GO:0043171">
    <property type="term" value="P:peptide catabolic process"/>
    <property type="evidence" value="ECO:0007669"/>
    <property type="project" value="TreeGrafter"/>
</dbReference>
<keyword evidence="10" id="KW-0862">Zinc</keyword>
<dbReference type="GO" id="GO:0008270">
    <property type="term" value="F:zinc ion binding"/>
    <property type="evidence" value="ECO:0007669"/>
    <property type="project" value="InterPro"/>
</dbReference>
<dbReference type="OrthoDB" id="100605at2"/>
<evidence type="ECO:0000259" key="13">
    <source>
        <dbReference type="Pfam" id="PF17900"/>
    </source>
</evidence>
<feature type="domain" description="Aminopeptidase N-like N-terminal" evidence="13">
    <location>
        <begin position="51"/>
        <end position="227"/>
    </location>
</feature>
<dbReference type="PROSITE" id="PS51257">
    <property type="entry name" value="PROKAR_LIPOPROTEIN"/>
    <property type="match status" value="1"/>
</dbReference>
<dbReference type="STRING" id="493475.GARC_3421"/>
<comment type="caution">
    <text evidence="14">The sequence shown here is derived from an EMBL/GenBank/DDBJ whole genome shotgun (WGS) entry which is preliminary data.</text>
</comment>
<reference evidence="14 15" key="1">
    <citation type="journal article" date="2017" name="Antonie Van Leeuwenhoek">
        <title>Rhizobium rhizosphaerae sp. nov., a novel species isolated from rice rhizosphere.</title>
        <authorList>
            <person name="Zhao J.J."/>
            <person name="Zhang J."/>
            <person name="Zhang R.J."/>
            <person name="Zhang C.W."/>
            <person name="Yin H.Q."/>
            <person name="Zhang X.X."/>
        </authorList>
    </citation>
    <scope>NUCLEOTIDE SEQUENCE [LARGE SCALE GENOMIC DNA]</scope>
    <source>
        <strain evidence="14 15">BSs20135</strain>
    </source>
</reference>
<evidence type="ECO:0000256" key="4">
    <source>
        <dbReference type="ARBA" id="ARBA00012564"/>
    </source>
</evidence>
<protein>
    <recommendedName>
        <fullName evidence="5">Aminopeptidase N</fullName>
        <ecNumber evidence="4">3.4.11.2</ecNumber>
    </recommendedName>
</protein>
<dbReference type="eggNOG" id="COG0308">
    <property type="taxonomic scope" value="Bacteria"/>
</dbReference>
<evidence type="ECO:0000256" key="11">
    <source>
        <dbReference type="ARBA" id="ARBA00023049"/>
    </source>
</evidence>
<dbReference type="GO" id="GO:0016020">
    <property type="term" value="C:membrane"/>
    <property type="evidence" value="ECO:0007669"/>
    <property type="project" value="TreeGrafter"/>
</dbReference>
<dbReference type="Pfam" id="PF01433">
    <property type="entry name" value="Peptidase_M1"/>
    <property type="match status" value="1"/>
</dbReference>
<comment type="cofactor">
    <cofactor evidence="2">
        <name>Zn(2+)</name>
        <dbReference type="ChEBI" id="CHEBI:29105"/>
    </cofactor>
</comment>
<dbReference type="InterPro" id="IPR001930">
    <property type="entry name" value="Peptidase_M1"/>
</dbReference>
<dbReference type="AlphaFoldDB" id="K6XIB2"/>
<dbReference type="SUPFAM" id="SSF63737">
    <property type="entry name" value="Leukotriene A4 hydrolase N-terminal domain"/>
    <property type="match status" value="1"/>
</dbReference>
<dbReference type="Proteomes" id="UP000006327">
    <property type="component" value="Unassembled WGS sequence"/>
</dbReference>
<dbReference type="EMBL" id="BAEO01000052">
    <property type="protein sequence ID" value="GAC20379.1"/>
    <property type="molecule type" value="Genomic_DNA"/>
</dbReference>
<keyword evidence="11" id="KW-0482">Metalloprotease</keyword>
<evidence type="ECO:0000256" key="7">
    <source>
        <dbReference type="ARBA" id="ARBA00022670"/>
    </source>
</evidence>
<evidence type="ECO:0000259" key="12">
    <source>
        <dbReference type="Pfam" id="PF01433"/>
    </source>
</evidence>
<keyword evidence="6" id="KW-0031">Aminopeptidase</keyword>
<proteinExistence type="inferred from homology"/>
<dbReference type="InterPro" id="IPR042097">
    <property type="entry name" value="Aminopeptidase_N-like_N_sf"/>
</dbReference>
<dbReference type="InterPro" id="IPR027268">
    <property type="entry name" value="Peptidase_M4/M1_CTD_sf"/>
</dbReference>
<evidence type="ECO:0000256" key="6">
    <source>
        <dbReference type="ARBA" id="ARBA00022438"/>
    </source>
</evidence>
<dbReference type="GO" id="GO:0042277">
    <property type="term" value="F:peptide binding"/>
    <property type="evidence" value="ECO:0007669"/>
    <property type="project" value="TreeGrafter"/>
</dbReference>
<dbReference type="PRINTS" id="PR00756">
    <property type="entry name" value="ALADIPTASE"/>
</dbReference>
<dbReference type="InterPro" id="IPR050344">
    <property type="entry name" value="Peptidase_M1_aminopeptidases"/>
</dbReference>
<dbReference type="RefSeq" id="WP_007622255.1">
    <property type="nucleotide sequence ID" value="NZ_BAEO01000052.1"/>
</dbReference>
<keyword evidence="9" id="KW-0378">Hydrolase</keyword>
<keyword evidence="8" id="KW-0479">Metal-binding</keyword>
<dbReference type="CDD" id="cd09603">
    <property type="entry name" value="M1_APN_like"/>
    <property type="match status" value="1"/>
</dbReference>
<comment type="similarity">
    <text evidence="3">Belongs to the peptidase M1 family.</text>
</comment>
<evidence type="ECO:0000256" key="8">
    <source>
        <dbReference type="ARBA" id="ARBA00022723"/>
    </source>
</evidence>
<evidence type="ECO:0000256" key="3">
    <source>
        <dbReference type="ARBA" id="ARBA00010136"/>
    </source>
</evidence>
<dbReference type="Pfam" id="PF17900">
    <property type="entry name" value="Peptidase_M1_N"/>
    <property type="match status" value="1"/>
</dbReference>
<keyword evidence="15" id="KW-1185">Reference proteome</keyword>
<keyword evidence="7" id="KW-0645">Protease</keyword>
<gene>
    <name evidence="14" type="ORF">GARC_3421</name>
</gene>
<dbReference type="Gene3D" id="1.10.390.10">
    <property type="entry name" value="Neutral Protease Domain 2"/>
    <property type="match status" value="1"/>
</dbReference>
<sequence length="567" mass="63798">MSFKLKLVKKISTIGGLVALTACTSIAPLDPIIGDTGKPFSEIANSTDVISYGLDLEIFPKSKSIAGVGYSQFLITQNTSQVELKLDSRFDVTKILVDEKPTTYQRVGGIITIDLGETKTIGAAVKVAVHYSGKPHIALNAPWSGGFVWSETENGTPWIATAVQGEGCDLFWPCKDHFADKADSMQISLTVPKTVSAVTNGILESVNDIGDDKHQFNWKLSVPASDYNIALNIGPFTRIQQSYTSVNGASVPIEFWALNKNTDKAQALINDDLLQQISFFEEFLGPYPWGGQKLGFVETPHLGMEHQTINAYGKKYLRDKNGFDWLLHHELTHEWFGNLITHEKLNDAWLHEGFGLYMQPIYSLYKFGEAAYTHTMYESYLGLVNCHPVVMEGVITSDQAFNSDIYGKGGWTLHTLRWLIGDELFWQATRELLYATVDTQNLPYPIAPRYRNTQDFIDIVNKLTGEDYTWLFDVYLKQAALPELQQIRTDNKLVLKWQTPANLVFPMPIPISINGKTAIYTTIDDQITLDVDQQDHVIIDPQMKVLRYLPIIGLCEENQAKRDKKRK</sequence>
<organism evidence="14 15">
    <name type="scientific">Paraglaciecola arctica BSs20135</name>
    <dbReference type="NCBI Taxonomy" id="493475"/>
    <lineage>
        <taxon>Bacteria</taxon>
        <taxon>Pseudomonadati</taxon>
        <taxon>Pseudomonadota</taxon>
        <taxon>Gammaproteobacteria</taxon>
        <taxon>Alteromonadales</taxon>
        <taxon>Alteromonadaceae</taxon>
        <taxon>Paraglaciecola</taxon>
    </lineage>
</organism>
<dbReference type="GO" id="GO:0005615">
    <property type="term" value="C:extracellular space"/>
    <property type="evidence" value="ECO:0007669"/>
    <property type="project" value="TreeGrafter"/>
</dbReference>
<dbReference type="EC" id="3.4.11.2" evidence="4"/>
<evidence type="ECO:0000313" key="14">
    <source>
        <dbReference type="EMBL" id="GAC20379.1"/>
    </source>
</evidence>
<evidence type="ECO:0000256" key="10">
    <source>
        <dbReference type="ARBA" id="ARBA00022833"/>
    </source>
</evidence>
<dbReference type="Gene3D" id="2.60.40.1730">
    <property type="entry name" value="tricorn interacting facor f3 domain"/>
    <property type="match status" value="1"/>
</dbReference>
<evidence type="ECO:0000256" key="2">
    <source>
        <dbReference type="ARBA" id="ARBA00001947"/>
    </source>
</evidence>
<accession>K6XIB2</accession>
<evidence type="ECO:0000256" key="9">
    <source>
        <dbReference type="ARBA" id="ARBA00022801"/>
    </source>
</evidence>
<dbReference type="GO" id="GO:0016285">
    <property type="term" value="F:alanyl aminopeptidase activity"/>
    <property type="evidence" value="ECO:0007669"/>
    <property type="project" value="UniProtKB-EC"/>
</dbReference>
<dbReference type="PANTHER" id="PTHR11533:SF174">
    <property type="entry name" value="PUROMYCIN-SENSITIVE AMINOPEPTIDASE-RELATED"/>
    <property type="match status" value="1"/>
</dbReference>
<dbReference type="GO" id="GO:0005737">
    <property type="term" value="C:cytoplasm"/>
    <property type="evidence" value="ECO:0007669"/>
    <property type="project" value="TreeGrafter"/>
</dbReference>
<evidence type="ECO:0000256" key="5">
    <source>
        <dbReference type="ARBA" id="ARBA00015611"/>
    </source>
</evidence>